<gene>
    <name evidence="4" type="ORF">DFR47_104412</name>
</gene>
<proteinExistence type="predicted"/>
<dbReference type="InterPro" id="IPR000644">
    <property type="entry name" value="CBS_dom"/>
</dbReference>
<dbReference type="InterPro" id="IPR051257">
    <property type="entry name" value="Diverse_CBS-Domain"/>
</dbReference>
<evidence type="ECO:0000256" key="1">
    <source>
        <dbReference type="ARBA" id="ARBA00023122"/>
    </source>
</evidence>
<evidence type="ECO:0000313" key="4">
    <source>
        <dbReference type="EMBL" id="RBO95047.1"/>
    </source>
</evidence>
<sequence>MTVRAILEQKGSSVFTVKIDADLETAAKLLSQHRIGALLVDEGKGKYAGILSERDIVRACANHGVQALQLPVSKAMTTKVLHCNPQDTVHYVMEMMTRHRFRHLPVVNDSGDLVGIISIGDVVKRRIEQAEQETAEIIQYIATA</sequence>
<keyword evidence="1 2" id="KW-0129">CBS domain</keyword>
<dbReference type="CDD" id="cd04623">
    <property type="entry name" value="CBS_pair_bac_euk"/>
    <property type="match status" value="1"/>
</dbReference>
<dbReference type="PANTHER" id="PTHR43080">
    <property type="entry name" value="CBS DOMAIN-CONTAINING PROTEIN CBSX3, MITOCHONDRIAL"/>
    <property type="match status" value="1"/>
</dbReference>
<dbReference type="InterPro" id="IPR046342">
    <property type="entry name" value="CBS_dom_sf"/>
</dbReference>
<dbReference type="SMART" id="SM00116">
    <property type="entry name" value="CBS"/>
    <property type="match status" value="2"/>
</dbReference>
<dbReference type="PANTHER" id="PTHR43080:SF2">
    <property type="entry name" value="CBS DOMAIN-CONTAINING PROTEIN"/>
    <property type="match status" value="1"/>
</dbReference>
<accession>A0A366DYB5</accession>
<feature type="domain" description="CBS" evidence="3">
    <location>
        <begin position="76"/>
        <end position="133"/>
    </location>
</feature>
<dbReference type="OrthoDB" id="9807125at2"/>
<dbReference type="Gene3D" id="3.10.580.10">
    <property type="entry name" value="CBS-domain"/>
    <property type="match status" value="1"/>
</dbReference>
<evidence type="ECO:0000256" key="2">
    <source>
        <dbReference type="PROSITE-ProRule" id="PRU00703"/>
    </source>
</evidence>
<feature type="domain" description="CBS" evidence="3">
    <location>
        <begin position="8"/>
        <end position="68"/>
    </location>
</feature>
<protein>
    <submittedName>
        <fullName evidence="4">CBS domain protein</fullName>
    </submittedName>
</protein>
<name>A0A366DYB5_9HYPH</name>
<dbReference type="Proteomes" id="UP000252893">
    <property type="component" value="Unassembled WGS sequence"/>
</dbReference>
<dbReference type="InterPro" id="IPR044725">
    <property type="entry name" value="CBSX3_CBS_dom"/>
</dbReference>
<dbReference type="Pfam" id="PF00571">
    <property type="entry name" value="CBS"/>
    <property type="match status" value="2"/>
</dbReference>
<dbReference type="SUPFAM" id="SSF54631">
    <property type="entry name" value="CBS-domain pair"/>
    <property type="match status" value="1"/>
</dbReference>
<keyword evidence="5" id="KW-1185">Reference proteome</keyword>
<dbReference type="PROSITE" id="PS51371">
    <property type="entry name" value="CBS"/>
    <property type="match status" value="2"/>
</dbReference>
<evidence type="ECO:0000259" key="3">
    <source>
        <dbReference type="PROSITE" id="PS51371"/>
    </source>
</evidence>
<dbReference type="EMBL" id="QNRH01000004">
    <property type="protein sequence ID" value="RBO95047.1"/>
    <property type="molecule type" value="Genomic_DNA"/>
</dbReference>
<evidence type="ECO:0000313" key="5">
    <source>
        <dbReference type="Proteomes" id="UP000252893"/>
    </source>
</evidence>
<reference evidence="4 5" key="1">
    <citation type="submission" date="2018-06" db="EMBL/GenBank/DDBJ databases">
        <title>Genomic Encyclopedia of Type Strains, Phase IV (KMG-IV): sequencing the most valuable type-strain genomes for metagenomic binning, comparative biology and taxonomic classification.</title>
        <authorList>
            <person name="Goeker M."/>
        </authorList>
    </citation>
    <scope>NUCLEOTIDE SEQUENCE [LARGE SCALE GENOMIC DNA]</scope>
    <source>
        <strain evidence="4 5">DSM 25619</strain>
    </source>
</reference>
<dbReference type="RefSeq" id="WP_113944886.1">
    <property type="nucleotide sequence ID" value="NZ_JBHEEG010000001.1"/>
</dbReference>
<dbReference type="AlphaFoldDB" id="A0A366DYB5"/>
<organism evidence="4 5">
    <name type="scientific">Pseudochrobactrum asaccharolyticum</name>
    <dbReference type="NCBI Taxonomy" id="354351"/>
    <lineage>
        <taxon>Bacteria</taxon>
        <taxon>Pseudomonadati</taxon>
        <taxon>Pseudomonadota</taxon>
        <taxon>Alphaproteobacteria</taxon>
        <taxon>Hyphomicrobiales</taxon>
        <taxon>Brucellaceae</taxon>
        <taxon>Pseudochrobactrum</taxon>
    </lineage>
</organism>
<comment type="caution">
    <text evidence="4">The sequence shown here is derived from an EMBL/GenBank/DDBJ whole genome shotgun (WGS) entry which is preliminary data.</text>
</comment>